<dbReference type="Proteomes" id="UP001054252">
    <property type="component" value="Unassembled WGS sequence"/>
</dbReference>
<evidence type="ECO:0000313" key="1">
    <source>
        <dbReference type="EMBL" id="GKV38506.1"/>
    </source>
</evidence>
<proteinExistence type="predicted"/>
<name>A0AAV5LM43_9ROSI</name>
<dbReference type="AlphaFoldDB" id="A0AAV5LM43"/>
<reference evidence="1 2" key="1">
    <citation type="journal article" date="2021" name="Commun. Biol.">
        <title>The genome of Shorea leprosula (Dipterocarpaceae) highlights the ecological relevance of drought in aseasonal tropical rainforests.</title>
        <authorList>
            <person name="Ng K.K.S."/>
            <person name="Kobayashi M.J."/>
            <person name="Fawcett J.A."/>
            <person name="Hatakeyama M."/>
            <person name="Paape T."/>
            <person name="Ng C.H."/>
            <person name="Ang C.C."/>
            <person name="Tnah L.H."/>
            <person name="Lee C.T."/>
            <person name="Nishiyama T."/>
            <person name="Sese J."/>
            <person name="O'Brien M.J."/>
            <person name="Copetti D."/>
            <person name="Mohd Noor M.I."/>
            <person name="Ong R.C."/>
            <person name="Putra M."/>
            <person name="Sireger I.Z."/>
            <person name="Indrioko S."/>
            <person name="Kosugi Y."/>
            <person name="Izuno A."/>
            <person name="Isagi Y."/>
            <person name="Lee S.L."/>
            <person name="Shimizu K.K."/>
        </authorList>
    </citation>
    <scope>NUCLEOTIDE SEQUENCE [LARGE SCALE GENOMIC DNA]</scope>
    <source>
        <strain evidence="1">214</strain>
    </source>
</reference>
<evidence type="ECO:0008006" key="3">
    <source>
        <dbReference type="Google" id="ProtNLM"/>
    </source>
</evidence>
<sequence>MAFLSLVPMLTRQRGSWWLVGMVFCTAVGNPSFQIAGKGWPGSVQGRKENRGKGEDGSVRKMFWACEAPSPADGGEEVAGCWLLAEAWGIRERGRGGC</sequence>
<dbReference type="EMBL" id="BPVZ01000129">
    <property type="protein sequence ID" value="GKV38506.1"/>
    <property type="molecule type" value="Genomic_DNA"/>
</dbReference>
<keyword evidence="2" id="KW-1185">Reference proteome</keyword>
<evidence type="ECO:0000313" key="2">
    <source>
        <dbReference type="Proteomes" id="UP001054252"/>
    </source>
</evidence>
<comment type="caution">
    <text evidence="1">The sequence shown here is derived from an EMBL/GenBank/DDBJ whole genome shotgun (WGS) entry which is preliminary data.</text>
</comment>
<protein>
    <recommendedName>
        <fullName evidence="3">Secreted protein</fullName>
    </recommendedName>
</protein>
<organism evidence="1 2">
    <name type="scientific">Rubroshorea leprosula</name>
    <dbReference type="NCBI Taxonomy" id="152421"/>
    <lineage>
        <taxon>Eukaryota</taxon>
        <taxon>Viridiplantae</taxon>
        <taxon>Streptophyta</taxon>
        <taxon>Embryophyta</taxon>
        <taxon>Tracheophyta</taxon>
        <taxon>Spermatophyta</taxon>
        <taxon>Magnoliopsida</taxon>
        <taxon>eudicotyledons</taxon>
        <taxon>Gunneridae</taxon>
        <taxon>Pentapetalae</taxon>
        <taxon>rosids</taxon>
        <taxon>malvids</taxon>
        <taxon>Malvales</taxon>
        <taxon>Dipterocarpaceae</taxon>
        <taxon>Rubroshorea</taxon>
    </lineage>
</organism>
<gene>
    <name evidence="1" type="ORF">SLEP1_g46417</name>
</gene>
<accession>A0AAV5LM43</accession>